<sequence length="218" mass="22897">MDDDRDRAWAVDLLAEVDRTFARTGAATPGWPDPWPERDAPQAAYSRVTDPGRHRILDARLAAWEEVLVDRGLARVERPEALTWVPSPRLPQLGGQPTLLVPTAPGALTFVAVSAAAGDLPVLEVGARAPDTGAALLDVHPACGCDACDSGSADLLQVLDASVLTVVRGGVVLVRAGRREVARTWDGWAASGVADPAWLGDPTAAPEGALVVRGAPWL</sequence>
<evidence type="ECO:0000313" key="2">
    <source>
        <dbReference type="Proteomes" id="UP000544110"/>
    </source>
</evidence>
<dbReference type="AlphaFoldDB" id="A0A7Y9RTI5"/>
<dbReference type="Proteomes" id="UP000544110">
    <property type="component" value="Unassembled WGS sequence"/>
</dbReference>
<accession>A0A7Y9RTI5</accession>
<evidence type="ECO:0000313" key="1">
    <source>
        <dbReference type="EMBL" id="NYG55054.1"/>
    </source>
</evidence>
<comment type="caution">
    <text evidence="1">The sequence shown here is derived from an EMBL/GenBank/DDBJ whole genome shotgun (WGS) entry which is preliminary data.</text>
</comment>
<dbReference type="InterPro" id="IPR045773">
    <property type="entry name" value="DUF6226"/>
</dbReference>
<dbReference type="EMBL" id="JACCAC010000001">
    <property type="protein sequence ID" value="NYG55054.1"/>
    <property type="molecule type" value="Genomic_DNA"/>
</dbReference>
<gene>
    <name evidence="1" type="ORF">BJ989_001358</name>
</gene>
<protein>
    <submittedName>
        <fullName evidence="1">Uncharacterized protein</fullName>
    </submittedName>
</protein>
<organism evidence="1 2">
    <name type="scientific">Nocardioides perillae</name>
    <dbReference type="NCBI Taxonomy" id="1119534"/>
    <lineage>
        <taxon>Bacteria</taxon>
        <taxon>Bacillati</taxon>
        <taxon>Actinomycetota</taxon>
        <taxon>Actinomycetes</taxon>
        <taxon>Propionibacteriales</taxon>
        <taxon>Nocardioidaceae</taxon>
        <taxon>Nocardioides</taxon>
    </lineage>
</organism>
<keyword evidence="2" id="KW-1185">Reference proteome</keyword>
<proteinExistence type="predicted"/>
<name>A0A7Y9RTI5_9ACTN</name>
<reference evidence="1 2" key="1">
    <citation type="submission" date="2020-07" db="EMBL/GenBank/DDBJ databases">
        <title>Sequencing the genomes of 1000 actinobacteria strains.</title>
        <authorList>
            <person name="Klenk H.-P."/>
        </authorList>
    </citation>
    <scope>NUCLEOTIDE SEQUENCE [LARGE SCALE GENOMIC DNA]</scope>
    <source>
        <strain evidence="1 2">DSM 24552</strain>
    </source>
</reference>
<dbReference type="Pfam" id="PF19736">
    <property type="entry name" value="DUF6226"/>
    <property type="match status" value="1"/>
</dbReference>
<dbReference type="RefSeq" id="WP_179517562.1">
    <property type="nucleotide sequence ID" value="NZ_JACCAC010000001.1"/>
</dbReference>